<dbReference type="OrthoDB" id="1933881at2759"/>
<evidence type="ECO:0000313" key="1">
    <source>
        <dbReference type="EMBL" id="RDX75248.1"/>
    </source>
</evidence>
<organism evidence="1 2">
    <name type="scientific">Mucuna pruriens</name>
    <name type="common">Velvet bean</name>
    <name type="synonym">Dolichos pruriens</name>
    <dbReference type="NCBI Taxonomy" id="157652"/>
    <lineage>
        <taxon>Eukaryota</taxon>
        <taxon>Viridiplantae</taxon>
        <taxon>Streptophyta</taxon>
        <taxon>Embryophyta</taxon>
        <taxon>Tracheophyta</taxon>
        <taxon>Spermatophyta</taxon>
        <taxon>Magnoliopsida</taxon>
        <taxon>eudicotyledons</taxon>
        <taxon>Gunneridae</taxon>
        <taxon>Pentapetalae</taxon>
        <taxon>rosids</taxon>
        <taxon>fabids</taxon>
        <taxon>Fabales</taxon>
        <taxon>Fabaceae</taxon>
        <taxon>Papilionoideae</taxon>
        <taxon>50 kb inversion clade</taxon>
        <taxon>NPAAA clade</taxon>
        <taxon>indigoferoid/millettioid clade</taxon>
        <taxon>Phaseoleae</taxon>
        <taxon>Mucuna</taxon>
    </lineage>
</organism>
<reference evidence="1" key="1">
    <citation type="submission" date="2018-05" db="EMBL/GenBank/DDBJ databases">
        <title>Draft genome of Mucuna pruriens seed.</title>
        <authorList>
            <person name="Nnadi N.E."/>
            <person name="Vos R."/>
            <person name="Hasami M.H."/>
            <person name="Devisetty U.K."/>
            <person name="Aguiy J.C."/>
        </authorList>
    </citation>
    <scope>NUCLEOTIDE SEQUENCE [LARGE SCALE GENOMIC DNA]</scope>
    <source>
        <strain evidence="1">JCA_2017</strain>
    </source>
</reference>
<gene>
    <name evidence="1" type="ORF">CR513_44889</name>
</gene>
<dbReference type="AlphaFoldDB" id="A0A371FAD2"/>
<protein>
    <recommendedName>
        <fullName evidence="3">RNase H type-1 domain-containing protein</fullName>
    </recommendedName>
</protein>
<accession>A0A371FAD2</accession>
<name>A0A371FAD2_MUCPR</name>
<dbReference type="EMBL" id="QJKJ01009889">
    <property type="protein sequence ID" value="RDX75248.1"/>
    <property type="molecule type" value="Genomic_DNA"/>
</dbReference>
<sequence>MVGWMIELLEWTLSRNLPQLGVASDSGKEWTLSVDKASNQKGSGAGGTQEGLDEYEALLVGMRLVEELGTQVPTPKSDSQLVVG</sequence>
<comment type="caution">
    <text evidence="1">The sequence shown here is derived from an EMBL/GenBank/DDBJ whole genome shotgun (WGS) entry which is preliminary data.</text>
</comment>
<evidence type="ECO:0008006" key="3">
    <source>
        <dbReference type="Google" id="ProtNLM"/>
    </source>
</evidence>
<keyword evidence="2" id="KW-1185">Reference proteome</keyword>
<proteinExistence type="predicted"/>
<dbReference type="Proteomes" id="UP000257109">
    <property type="component" value="Unassembled WGS sequence"/>
</dbReference>
<evidence type="ECO:0000313" key="2">
    <source>
        <dbReference type="Proteomes" id="UP000257109"/>
    </source>
</evidence>
<feature type="non-terminal residue" evidence="1">
    <location>
        <position position="1"/>
    </location>
</feature>